<dbReference type="SFLD" id="SFLDG01140">
    <property type="entry name" value="C2.B:_Phosphomannomutase_and_P"/>
    <property type="match status" value="1"/>
</dbReference>
<dbReference type="NCBIfam" id="TIGR00099">
    <property type="entry name" value="Cof-subfamily"/>
    <property type="match status" value="1"/>
</dbReference>
<protein>
    <submittedName>
        <fullName evidence="1">Cof subfamily protein (Haloacid dehalogenase superfamily)</fullName>
    </submittedName>
</protein>
<name>A0ABV2L9M0_9HYPH</name>
<organism evidence="1 2">
    <name type="scientific">Methylobacterium goesingense</name>
    <dbReference type="NCBI Taxonomy" id="243690"/>
    <lineage>
        <taxon>Bacteria</taxon>
        <taxon>Pseudomonadati</taxon>
        <taxon>Pseudomonadota</taxon>
        <taxon>Alphaproteobacteria</taxon>
        <taxon>Hyphomicrobiales</taxon>
        <taxon>Methylobacteriaceae</taxon>
        <taxon>Methylobacterium</taxon>
    </lineage>
</organism>
<keyword evidence="2" id="KW-1185">Reference proteome</keyword>
<dbReference type="InterPro" id="IPR023214">
    <property type="entry name" value="HAD_sf"/>
</dbReference>
<dbReference type="EMBL" id="JBEPMM010000015">
    <property type="protein sequence ID" value="MET3694542.1"/>
    <property type="molecule type" value="Genomic_DNA"/>
</dbReference>
<dbReference type="PROSITE" id="PS01228">
    <property type="entry name" value="COF_1"/>
    <property type="match status" value="1"/>
</dbReference>
<dbReference type="InterPro" id="IPR036412">
    <property type="entry name" value="HAD-like_sf"/>
</dbReference>
<dbReference type="Gene3D" id="3.30.1240.10">
    <property type="match status" value="1"/>
</dbReference>
<dbReference type="Proteomes" id="UP001549145">
    <property type="component" value="Unassembled WGS sequence"/>
</dbReference>
<gene>
    <name evidence="1" type="ORF">ABID43_004104</name>
</gene>
<dbReference type="InterPro" id="IPR000150">
    <property type="entry name" value="Cof"/>
</dbReference>
<dbReference type="Gene3D" id="3.40.50.1000">
    <property type="entry name" value="HAD superfamily/HAD-like"/>
    <property type="match status" value="1"/>
</dbReference>
<reference evidence="1 2" key="1">
    <citation type="submission" date="2024-06" db="EMBL/GenBank/DDBJ databases">
        <title>Genomic Encyclopedia of Type Strains, Phase IV (KMG-IV): sequencing the most valuable type-strain genomes for metagenomic binning, comparative biology and taxonomic classification.</title>
        <authorList>
            <person name="Goeker M."/>
        </authorList>
    </citation>
    <scope>NUCLEOTIDE SEQUENCE [LARGE SCALE GENOMIC DNA]</scope>
    <source>
        <strain evidence="1 2">DSM 21331</strain>
    </source>
</reference>
<dbReference type="Pfam" id="PF08282">
    <property type="entry name" value="Hydrolase_3"/>
    <property type="match status" value="1"/>
</dbReference>
<proteinExistence type="predicted"/>
<dbReference type="InterPro" id="IPR006379">
    <property type="entry name" value="HAD-SF_hydro_IIB"/>
</dbReference>
<dbReference type="PANTHER" id="PTHR10000:SF8">
    <property type="entry name" value="HAD SUPERFAMILY HYDROLASE-LIKE, TYPE 3"/>
    <property type="match status" value="1"/>
</dbReference>
<dbReference type="NCBIfam" id="TIGR01484">
    <property type="entry name" value="HAD-SF-IIB"/>
    <property type="match status" value="1"/>
</dbReference>
<dbReference type="PANTHER" id="PTHR10000">
    <property type="entry name" value="PHOSPHOSERINE PHOSPHATASE"/>
    <property type="match status" value="1"/>
</dbReference>
<evidence type="ECO:0000313" key="2">
    <source>
        <dbReference type="Proteomes" id="UP001549145"/>
    </source>
</evidence>
<dbReference type="RefSeq" id="WP_238280314.1">
    <property type="nucleotide sequence ID" value="NZ_BPQL01000083.1"/>
</dbReference>
<sequence length="279" mass="28697">MSTSSHPFSDMAPADIALVISDVDGTLVTSDKRLTPAARAAVRSLGEAGIAFTIASSRPPIGLKPLAADLGLTLPMGAFNGSTLVAPDLTILSETLIPAEAARAAARLFSEAGLAIWVFAEGRWNLTDPHGPYTDLERRTLLTEPHAVDDLGPLLGRAAKIVGVSADADHLAACEARVAAALGEDADVHRSQAYYLDVTPPGVGKAGFVDAMSRHLGIPPARIATLGDAGNDVPMFARSGFSVAMGNAAPAVQAAARAVTAGNDADGFAKAIAKFILRR</sequence>
<evidence type="ECO:0000313" key="1">
    <source>
        <dbReference type="EMBL" id="MET3694542.1"/>
    </source>
</evidence>
<comment type="caution">
    <text evidence="1">The sequence shown here is derived from an EMBL/GenBank/DDBJ whole genome shotgun (WGS) entry which is preliminary data.</text>
</comment>
<accession>A0ABV2L9M0</accession>
<dbReference type="SUPFAM" id="SSF56784">
    <property type="entry name" value="HAD-like"/>
    <property type="match status" value="1"/>
</dbReference>
<dbReference type="SFLD" id="SFLDS00003">
    <property type="entry name" value="Haloacid_Dehalogenase"/>
    <property type="match status" value="1"/>
</dbReference>